<accession>A0A5B8S356</accession>
<protein>
    <recommendedName>
        <fullName evidence="4">DUF2530 domain-containing protein</fullName>
    </recommendedName>
</protein>
<proteinExistence type="predicted"/>
<keyword evidence="1" id="KW-0472">Membrane</keyword>
<evidence type="ECO:0000313" key="3">
    <source>
        <dbReference type="Proteomes" id="UP000321172"/>
    </source>
</evidence>
<dbReference type="EMBL" id="CP042345">
    <property type="protein sequence ID" value="QEA15472.1"/>
    <property type="molecule type" value="Genomic_DNA"/>
</dbReference>
<keyword evidence="1" id="KW-1133">Transmembrane helix</keyword>
<keyword evidence="1" id="KW-0812">Transmembrane</keyword>
<name>A0A5B8S356_9SPHN</name>
<evidence type="ECO:0000256" key="1">
    <source>
        <dbReference type="SAM" id="Phobius"/>
    </source>
</evidence>
<dbReference type="Proteomes" id="UP000321172">
    <property type="component" value="Chromosome"/>
</dbReference>
<sequence>MNEPRPWFGPKRFGYGAGWPIAWQGWALLGGYLAVLAVVGWLDHQSDGRVRTIAFALFIAATATFASLVYQRTEGGWKWRWGKRD</sequence>
<gene>
    <name evidence="2" type="ORF">FRF71_04600</name>
</gene>
<dbReference type="KEGG" id="ngf:FRF71_04600"/>
<keyword evidence="3" id="KW-1185">Reference proteome</keyword>
<feature type="transmembrane region" description="Helical" evidence="1">
    <location>
        <begin position="53"/>
        <end position="70"/>
    </location>
</feature>
<organism evidence="2 3">
    <name type="scientific">Novosphingobium ginsenosidimutans</name>
    <dbReference type="NCBI Taxonomy" id="1176536"/>
    <lineage>
        <taxon>Bacteria</taxon>
        <taxon>Pseudomonadati</taxon>
        <taxon>Pseudomonadota</taxon>
        <taxon>Alphaproteobacteria</taxon>
        <taxon>Sphingomonadales</taxon>
        <taxon>Sphingomonadaceae</taxon>
        <taxon>Novosphingobium</taxon>
    </lineage>
</organism>
<dbReference type="RefSeq" id="WP_147089450.1">
    <property type="nucleotide sequence ID" value="NZ_BAABJD010000001.1"/>
</dbReference>
<evidence type="ECO:0000313" key="2">
    <source>
        <dbReference type="EMBL" id="QEA15472.1"/>
    </source>
</evidence>
<evidence type="ECO:0008006" key="4">
    <source>
        <dbReference type="Google" id="ProtNLM"/>
    </source>
</evidence>
<feature type="transmembrane region" description="Helical" evidence="1">
    <location>
        <begin position="21"/>
        <end position="41"/>
    </location>
</feature>
<dbReference type="AlphaFoldDB" id="A0A5B8S356"/>
<reference evidence="2 3" key="1">
    <citation type="journal article" date="2013" name="J. Microbiol. Biotechnol.">
        <title>Novosphingobium ginsenosidimutans sp. nov., with the ability to convert ginsenoside.</title>
        <authorList>
            <person name="Kim J.K."/>
            <person name="He D."/>
            <person name="Liu Q.M."/>
            <person name="Park H.Y."/>
            <person name="Jung M.S."/>
            <person name="Yoon M.H."/>
            <person name="Kim S.C."/>
            <person name="Im W.T."/>
        </authorList>
    </citation>
    <scope>NUCLEOTIDE SEQUENCE [LARGE SCALE GENOMIC DNA]</scope>
    <source>
        <strain evidence="2 3">FW-6</strain>
    </source>
</reference>